<dbReference type="InterPro" id="IPR003593">
    <property type="entry name" value="AAA+_ATPase"/>
</dbReference>
<evidence type="ECO:0000256" key="3">
    <source>
        <dbReference type="ARBA" id="ARBA00022840"/>
    </source>
</evidence>
<dbReference type="InterPro" id="IPR003959">
    <property type="entry name" value="ATPase_AAA_core"/>
</dbReference>
<feature type="region of interest" description="Disordered" evidence="4">
    <location>
        <begin position="705"/>
        <end position="734"/>
    </location>
</feature>
<dbReference type="PANTHER" id="PTHR23073">
    <property type="entry name" value="26S PROTEASOME REGULATORY SUBUNIT"/>
    <property type="match status" value="1"/>
</dbReference>
<comment type="caution">
    <text evidence="6">The sequence shown here is derived from an EMBL/GenBank/DDBJ whole genome shotgun (WGS) entry which is preliminary data.</text>
</comment>
<protein>
    <recommendedName>
        <fullName evidence="5">AAA+ ATPase domain-containing protein</fullName>
    </recommendedName>
</protein>
<evidence type="ECO:0000313" key="6">
    <source>
        <dbReference type="EMBL" id="KKN93683.1"/>
    </source>
</evidence>
<evidence type="ECO:0000259" key="5">
    <source>
        <dbReference type="SMART" id="SM00382"/>
    </source>
</evidence>
<dbReference type="InterPro" id="IPR027417">
    <property type="entry name" value="P-loop_NTPase"/>
</dbReference>
<dbReference type="SMART" id="SM00382">
    <property type="entry name" value="AAA"/>
    <property type="match status" value="1"/>
</dbReference>
<dbReference type="AlphaFoldDB" id="A0A0F9XNA6"/>
<feature type="domain" description="AAA+ ATPase" evidence="5">
    <location>
        <begin position="452"/>
        <end position="593"/>
    </location>
</feature>
<dbReference type="Gene3D" id="3.40.50.300">
    <property type="entry name" value="P-loop containing nucleotide triphosphate hydrolases"/>
    <property type="match status" value="1"/>
</dbReference>
<dbReference type="Pfam" id="PF00004">
    <property type="entry name" value="AAA"/>
    <property type="match status" value="1"/>
</dbReference>
<feature type="compositionally biased region" description="Basic residues" evidence="4">
    <location>
        <begin position="705"/>
        <end position="719"/>
    </location>
</feature>
<dbReference type="EMBL" id="LAZR01000084">
    <property type="protein sequence ID" value="KKN93683.1"/>
    <property type="molecule type" value="Genomic_DNA"/>
</dbReference>
<accession>A0A0F9XNA6</accession>
<evidence type="ECO:0000256" key="2">
    <source>
        <dbReference type="ARBA" id="ARBA00022741"/>
    </source>
</evidence>
<dbReference type="InterPro" id="IPR050221">
    <property type="entry name" value="26S_Proteasome_ATPase"/>
</dbReference>
<sequence length="734" mass="82198">MNEKEIYAPAKERNNSIWTSTQLARTEYFGLVVWGADGSHFSVVYDSHLKKQIRKNMVNPPYLLSVALSASKNRSMRILQKHSLFELNDTQPDDILYRFAFIYDLLQQRLEDDDRDAQNLLATFSPSCFGLEALYVPEINIQAGKDAINAMDSIPDLLSFLFWIGERIPLLVLIDEISSKEVVPREGAGSIVDDLQKQSIIMLREKCKGVVYPRFYANTNSRVEVPVLIQEPNSKSKDPVVKYYAKEIKGNRLEILRSKGFQTQFDALEAIDDAHKYSATSNVIIFAEDKEQIDADIMKNSYSVEINLPNADIRRALITKLFSDFNADLKKGKGVVTVIKVRYGNREVPGKEAELEFLVAPLAGTNSREINEILGSKMNAGQAYAIVDKSPTGYVYLDDVSEFRKKIINASPALELVEPDHTFDDIQGLTEAKEYLNKIITVVETPYLHPTLPGGFLFSGPPGTGKTYTAEALMKELSKKGFTGVYLHIDKLLGSYVGQTEMQTRQTIDTLRALYKAVVWIDELDRKSMSTETKGPSGDSGTTNRMQTRLMEFFGDGANKGKIILCAATNFPANIDTALFDRFPDRIPFLPPDEQGRADQFKLKLQKMNSDMGDRVTFIPDLDTIALWAAKNAPDVAGRPLENIASSILREAAVKSKDGKIKVDKMLVSSIINDTNVVMGDKADEMIEQAIKFVNPKSALDKTFMKRWKKSKAQTKKPAKPPTKTSSKPDDDML</sequence>
<dbReference type="GO" id="GO:0016887">
    <property type="term" value="F:ATP hydrolysis activity"/>
    <property type="evidence" value="ECO:0007669"/>
    <property type="project" value="InterPro"/>
</dbReference>
<name>A0A0F9XNA6_9ZZZZ</name>
<comment type="similarity">
    <text evidence="1">Belongs to the AAA ATPase family.</text>
</comment>
<proteinExistence type="inferred from homology"/>
<dbReference type="SUPFAM" id="SSF52540">
    <property type="entry name" value="P-loop containing nucleoside triphosphate hydrolases"/>
    <property type="match status" value="1"/>
</dbReference>
<evidence type="ECO:0000256" key="1">
    <source>
        <dbReference type="ARBA" id="ARBA00006914"/>
    </source>
</evidence>
<organism evidence="6">
    <name type="scientific">marine sediment metagenome</name>
    <dbReference type="NCBI Taxonomy" id="412755"/>
    <lineage>
        <taxon>unclassified sequences</taxon>
        <taxon>metagenomes</taxon>
        <taxon>ecological metagenomes</taxon>
    </lineage>
</organism>
<reference evidence="6" key="1">
    <citation type="journal article" date="2015" name="Nature">
        <title>Complex archaea that bridge the gap between prokaryotes and eukaryotes.</title>
        <authorList>
            <person name="Spang A."/>
            <person name="Saw J.H."/>
            <person name="Jorgensen S.L."/>
            <person name="Zaremba-Niedzwiedzka K."/>
            <person name="Martijn J."/>
            <person name="Lind A.E."/>
            <person name="van Eijk R."/>
            <person name="Schleper C."/>
            <person name="Guy L."/>
            <person name="Ettema T.J."/>
        </authorList>
    </citation>
    <scope>NUCLEOTIDE SEQUENCE</scope>
</reference>
<keyword evidence="2" id="KW-0547">Nucleotide-binding</keyword>
<evidence type="ECO:0000256" key="4">
    <source>
        <dbReference type="SAM" id="MobiDB-lite"/>
    </source>
</evidence>
<dbReference type="GO" id="GO:0005524">
    <property type="term" value="F:ATP binding"/>
    <property type="evidence" value="ECO:0007669"/>
    <property type="project" value="UniProtKB-KW"/>
</dbReference>
<keyword evidence="3" id="KW-0067">ATP-binding</keyword>
<dbReference type="CDD" id="cd19481">
    <property type="entry name" value="RecA-like_protease"/>
    <property type="match status" value="1"/>
</dbReference>
<gene>
    <name evidence="6" type="ORF">LCGC14_0195160</name>
</gene>